<organism evidence="1 2">
    <name type="scientific">Punica granatum</name>
    <name type="common">Pomegranate</name>
    <dbReference type="NCBI Taxonomy" id="22663"/>
    <lineage>
        <taxon>Eukaryota</taxon>
        <taxon>Viridiplantae</taxon>
        <taxon>Streptophyta</taxon>
        <taxon>Embryophyta</taxon>
        <taxon>Tracheophyta</taxon>
        <taxon>Spermatophyta</taxon>
        <taxon>Magnoliopsida</taxon>
        <taxon>eudicotyledons</taxon>
        <taxon>Gunneridae</taxon>
        <taxon>Pentapetalae</taxon>
        <taxon>rosids</taxon>
        <taxon>malvids</taxon>
        <taxon>Myrtales</taxon>
        <taxon>Lythraceae</taxon>
        <taxon>Punica</taxon>
    </lineage>
</organism>
<dbReference type="EMBL" id="PGOL01004231">
    <property type="protein sequence ID" value="PKI38032.1"/>
    <property type="molecule type" value="Genomic_DNA"/>
</dbReference>
<dbReference type="AlphaFoldDB" id="A0A2I0I257"/>
<evidence type="ECO:0000313" key="2">
    <source>
        <dbReference type="Proteomes" id="UP000233551"/>
    </source>
</evidence>
<evidence type="ECO:0000313" key="1">
    <source>
        <dbReference type="EMBL" id="PKI38032.1"/>
    </source>
</evidence>
<reference evidence="1 2" key="1">
    <citation type="submission" date="2017-11" db="EMBL/GenBank/DDBJ databases">
        <title>De-novo sequencing of pomegranate (Punica granatum L.) genome.</title>
        <authorList>
            <person name="Akparov Z."/>
            <person name="Amiraslanov A."/>
            <person name="Hajiyeva S."/>
            <person name="Abbasov M."/>
            <person name="Kaur K."/>
            <person name="Hamwieh A."/>
            <person name="Solovyev V."/>
            <person name="Salamov A."/>
            <person name="Braich B."/>
            <person name="Kosarev P."/>
            <person name="Mahmoud A."/>
            <person name="Hajiyev E."/>
            <person name="Babayeva S."/>
            <person name="Izzatullayeva V."/>
            <person name="Mammadov A."/>
            <person name="Mammadov A."/>
            <person name="Sharifova S."/>
            <person name="Ojaghi J."/>
            <person name="Eynullazada K."/>
            <person name="Bayramov B."/>
            <person name="Abdulazimova A."/>
            <person name="Shahmuradov I."/>
        </authorList>
    </citation>
    <scope>NUCLEOTIDE SEQUENCE [LARGE SCALE GENOMIC DNA]</scope>
    <source>
        <strain evidence="2">cv. AG2017</strain>
        <tissue evidence="1">Leaf</tissue>
    </source>
</reference>
<accession>A0A2I0I257</accession>
<name>A0A2I0I257_PUNGR</name>
<proteinExistence type="predicted"/>
<keyword evidence="2" id="KW-1185">Reference proteome</keyword>
<sequence length="199" mass="22467">MISSKTQRFRGEIRVNRLERKKKGRAGERAERGREGGLTGLGFGLLLGPGLGRLGPECRIAESAQFCDSTIQRAIQPRLHHPDSPHRIGIGDLFLNRKIVRFYDSNHDSDNHLLSVGRVSSPTLHSGSSLSLSSLTLLQSPFPCVIFTTCVAHKIGCALHQLQSLLSNIWRMRKSMRKNSTAPRQRLWWINVWSSYKQR</sequence>
<gene>
    <name evidence="1" type="ORF">CRG98_041562</name>
</gene>
<protein>
    <submittedName>
        <fullName evidence="1">Uncharacterized protein</fullName>
    </submittedName>
</protein>
<comment type="caution">
    <text evidence="1">The sequence shown here is derived from an EMBL/GenBank/DDBJ whole genome shotgun (WGS) entry which is preliminary data.</text>
</comment>
<dbReference type="Proteomes" id="UP000233551">
    <property type="component" value="Unassembled WGS sequence"/>
</dbReference>